<evidence type="ECO:0000256" key="1">
    <source>
        <dbReference type="SAM" id="MobiDB-lite"/>
    </source>
</evidence>
<dbReference type="InterPro" id="IPR003131">
    <property type="entry name" value="T1-type_BTB"/>
</dbReference>
<gene>
    <name evidence="4" type="ORF">HK097_010401</name>
</gene>
<keyword evidence="2" id="KW-0812">Transmembrane</keyword>
<dbReference type="SUPFAM" id="SSF54695">
    <property type="entry name" value="POZ domain"/>
    <property type="match status" value="1"/>
</dbReference>
<organism evidence="4 5">
    <name type="scientific">Rhizophlyctis rosea</name>
    <dbReference type="NCBI Taxonomy" id="64517"/>
    <lineage>
        <taxon>Eukaryota</taxon>
        <taxon>Fungi</taxon>
        <taxon>Fungi incertae sedis</taxon>
        <taxon>Chytridiomycota</taxon>
        <taxon>Chytridiomycota incertae sedis</taxon>
        <taxon>Chytridiomycetes</taxon>
        <taxon>Rhizophlyctidales</taxon>
        <taxon>Rhizophlyctidaceae</taxon>
        <taxon>Rhizophlyctis</taxon>
    </lineage>
</organism>
<dbReference type="PANTHER" id="PTHR14499">
    <property type="entry name" value="POTASSIUM CHANNEL TETRAMERIZATION DOMAIN-CONTAINING"/>
    <property type="match status" value="1"/>
</dbReference>
<dbReference type="AlphaFoldDB" id="A0AAD5SFK6"/>
<evidence type="ECO:0000259" key="3">
    <source>
        <dbReference type="SMART" id="SM00225"/>
    </source>
</evidence>
<feature type="region of interest" description="Disordered" evidence="1">
    <location>
        <begin position="305"/>
        <end position="324"/>
    </location>
</feature>
<dbReference type="SMART" id="SM00225">
    <property type="entry name" value="BTB"/>
    <property type="match status" value="1"/>
</dbReference>
<dbReference type="Gene3D" id="3.30.710.10">
    <property type="entry name" value="Potassium Channel Kv1.1, Chain A"/>
    <property type="match status" value="1"/>
</dbReference>
<dbReference type="EMBL" id="JADGJD010000768">
    <property type="protein sequence ID" value="KAJ3048586.1"/>
    <property type="molecule type" value="Genomic_DNA"/>
</dbReference>
<dbReference type="Proteomes" id="UP001212841">
    <property type="component" value="Unassembled WGS sequence"/>
</dbReference>
<accession>A0AAD5SFK6</accession>
<protein>
    <recommendedName>
        <fullName evidence="3">BTB domain-containing protein</fullName>
    </recommendedName>
</protein>
<reference evidence="4" key="1">
    <citation type="submission" date="2020-05" db="EMBL/GenBank/DDBJ databases">
        <title>Phylogenomic resolution of chytrid fungi.</title>
        <authorList>
            <person name="Stajich J.E."/>
            <person name="Amses K."/>
            <person name="Simmons R."/>
            <person name="Seto K."/>
            <person name="Myers J."/>
            <person name="Bonds A."/>
            <person name="Quandt C.A."/>
            <person name="Barry K."/>
            <person name="Liu P."/>
            <person name="Grigoriev I."/>
            <person name="Longcore J.E."/>
            <person name="James T.Y."/>
        </authorList>
    </citation>
    <scope>NUCLEOTIDE SEQUENCE</scope>
    <source>
        <strain evidence="4">JEL0318</strain>
    </source>
</reference>
<keyword evidence="2" id="KW-1133">Transmembrane helix</keyword>
<evidence type="ECO:0000313" key="4">
    <source>
        <dbReference type="EMBL" id="KAJ3048586.1"/>
    </source>
</evidence>
<dbReference type="GO" id="GO:0051260">
    <property type="term" value="P:protein homooligomerization"/>
    <property type="evidence" value="ECO:0007669"/>
    <property type="project" value="InterPro"/>
</dbReference>
<dbReference type="PANTHER" id="PTHR14499:SF136">
    <property type="entry name" value="GH08630P"/>
    <property type="match status" value="1"/>
</dbReference>
<keyword evidence="5" id="KW-1185">Reference proteome</keyword>
<evidence type="ECO:0000256" key="2">
    <source>
        <dbReference type="SAM" id="Phobius"/>
    </source>
</evidence>
<name>A0AAD5SFK6_9FUNG</name>
<proteinExistence type="predicted"/>
<feature type="compositionally biased region" description="Low complexity" evidence="1">
    <location>
        <begin position="155"/>
        <end position="167"/>
    </location>
</feature>
<feature type="domain" description="BTB" evidence="3">
    <location>
        <begin position="207"/>
        <end position="306"/>
    </location>
</feature>
<dbReference type="Pfam" id="PF02214">
    <property type="entry name" value="BTB_2"/>
    <property type="match status" value="1"/>
</dbReference>
<dbReference type="InterPro" id="IPR011333">
    <property type="entry name" value="SKP1/BTB/POZ_sf"/>
</dbReference>
<feature type="transmembrane region" description="Helical" evidence="2">
    <location>
        <begin position="108"/>
        <end position="131"/>
    </location>
</feature>
<sequence length="341" mass="36677">MDLTGMEPARVETVLEEPTRQCVQASATDAVAAAASKDATTRPVNTTAGLVTSASQTIINLAVSCAVLVKQSPIPDVVSNGIDVLMSIVKDLDSNYSMKIKAIALIEFMIKAMLYVATVIVTALIKSVVAYRQAPKYQSPNITEIKPTPIASSVPTTPQLTPALTTPPRQPGPDRSTSPLRRMRSFLDFSQPPPASPPPPAYQNPAQPVTLCVGGQKFTTTLATLRTVPDSGIAKLVEMKLDGGESEVFVDRDGTHFRHILNLLRGVDTIASIEDSATLEELSLDSHYYELPLVEEAVTRRREQLRAMKGQGASKTPAEEEDAAKWGSVGRLLPGSLRSFL</sequence>
<keyword evidence="2" id="KW-0472">Membrane</keyword>
<comment type="caution">
    <text evidence="4">The sequence shown here is derived from an EMBL/GenBank/DDBJ whole genome shotgun (WGS) entry which is preliminary data.</text>
</comment>
<evidence type="ECO:0000313" key="5">
    <source>
        <dbReference type="Proteomes" id="UP001212841"/>
    </source>
</evidence>
<feature type="region of interest" description="Disordered" evidence="1">
    <location>
        <begin position="145"/>
        <end position="180"/>
    </location>
</feature>
<dbReference type="InterPro" id="IPR000210">
    <property type="entry name" value="BTB/POZ_dom"/>
</dbReference>